<sequence length="429" mass="50712">MPTILNFLIYHTPLFYLVQSLWRDEAFSFFMAKPGPLQIIINTANDFNPPLYYLLLHFWMIVAGHRDEALRLLSLVFHILTAYTAFKFSQKVFSRRFAYFVLLFTLFNPMLVYYAFEMRMYSLYAFLTIASLYFIYFKNWKWYTLSAVMGLYTHSFFPLIIASYTIYYWATKQLNKKNFLLIFKPVLFYLPWLPVIISQFFHSQNSWLFPVDLQLVTSVLGNLFTNYEGTPGGLWRYTFFLSLLIFYFLYLARKRFQKKSLIFLIPIFIPLALILGYSSIKQPLYVNRYLIFVTVFEIMGISLGVWSIKNKLTRSVWAAFWLMLVVYVNLFLPRYLKKTDFKSTFLEINRISTRSDSVFAKTPIGFLESAYYNNFPEKTYIYNPDNIKIPNYIGTTLVFPNASKSSFPPSPSRTFLIQDDAGFEVVINN</sequence>
<evidence type="ECO:0000313" key="9">
    <source>
        <dbReference type="EMBL" id="OGG20464.1"/>
    </source>
</evidence>
<reference evidence="9 10" key="1">
    <citation type="journal article" date="2016" name="Nat. Commun.">
        <title>Thousands of microbial genomes shed light on interconnected biogeochemical processes in an aquifer system.</title>
        <authorList>
            <person name="Anantharaman K."/>
            <person name="Brown C.T."/>
            <person name="Hug L.A."/>
            <person name="Sharon I."/>
            <person name="Castelle C.J."/>
            <person name="Probst A.J."/>
            <person name="Thomas B.C."/>
            <person name="Singh A."/>
            <person name="Wilkins M.J."/>
            <person name="Karaoz U."/>
            <person name="Brodie E.L."/>
            <person name="Williams K.H."/>
            <person name="Hubbard S.S."/>
            <person name="Banfield J.F."/>
        </authorList>
    </citation>
    <scope>NUCLEOTIDE SEQUENCE [LARGE SCALE GENOMIC DNA]</scope>
</reference>
<feature type="transmembrane region" description="Helical" evidence="8">
    <location>
        <begin position="286"/>
        <end position="306"/>
    </location>
</feature>
<dbReference type="GO" id="GO:0016763">
    <property type="term" value="F:pentosyltransferase activity"/>
    <property type="evidence" value="ECO:0007669"/>
    <property type="project" value="TreeGrafter"/>
</dbReference>
<feature type="transmembrane region" description="Helical" evidence="8">
    <location>
        <begin position="261"/>
        <end position="280"/>
    </location>
</feature>
<dbReference type="GO" id="GO:0009103">
    <property type="term" value="P:lipopolysaccharide biosynthetic process"/>
    <property type="evidence" value="ECO:0007669"/>
    <property type="project" value="UniProtKB-ARBA"/>
</dbReference>
<keyword evidence="6 8" id="KW-1133">Transmembrane helix</keyword>
<dbReference type="EMBL" id="MFJN01000046">
    <property type="protein sequence ID" value="OGG20464.1"/>
    <property type="molecule type" value="Genomic_DNA"/>
</dbReference>
<evidence type="ECO:0000256" key="8">
    <source>
        <dbReference type="SAM" id="Phobius"/>
    </source>
</evidence>
<accession>A0A1F6A7D7</accession>
<keyword evidence="5 8" id="KW-0812">Transmembrane</keyword>
<feature type="transmembrane region" description="Helical" evidence="8">
    <location>
        <begin position="143"/>
        <end position="167"/>
    </location>
</feature>
<evidence type="ECO:0000256" key="3">
    <source>
        <dbReference type="ARBA" id="ARBA00022676"/>
    </source>
</evidence>
<evidence type="ECO:0000256" key="4">
    <source>
        <dbReference type="ARBA" id="ARBA00022679"/>
    </source>
</evidence>
<dbReference type="PANTHER" id="PTHR33908:SF11">
    <property type="entry name" value="MEMBRANE PROTEIN"/>
    <property type="match status" value="1"/>
</dbReference>
<feature type="transmembrane region" description="Helical" evidence="8">
    <location>
        <begin position="234"/>
        <end position="252"/>
    </location>
</feature>
<organism evidence="9 10">
    <name type="scientific">Candidatus Gottesmanbacteria bacterium RIFCSPHIGHO2_02_FULL_40_13</name>
    <dbReference type="NCBI Taxonomy" id="1798384"/>
    <lineage>
        <taxon>Bacteria</taxon>
        <taxon>Candidatus Gottesmaniibacteriota</taxon>
    </lineage>
</organism>
<keyword evidence="2" id="KW-1003">Cell membrane</keyword>
<dbReference type="STRING" id="1798384.A3D03_06460"/>
<dbReference type="PANTHER" id="PTHR33908">
    <property type="entry name" value="MANNOSYLTRANSFERASE YKCB-RELATED"/>
    <property type="match status" value="1"/>
</dbReference>
<evidence type="ECO:0000313" key="10">
    <source>
        <dbReference type="Proteomes" id="UP000177092"/>
    </source>
</evidence>
<evidence type="ECO:0000256" key="6">
    <source>
        <dbReference type="ARBA" id="ARBA00022989"/>
    </source>
</evidence>
<dbReference type="InterPro" id="IPR050297">
    <property type="entry name" value="LipidA_mod_glycosyltrf_83"/>
</dbReference>
<feature type="transmembrane region" description="Helical" evidence="8">
    <location>
        <begin position="98"/>
        <end position="116"/>
    </location>
</feature>
<dbReference type="Proteomes" id="UP000177092">
    <property type="component" value="Unassembled WGS sequence"/>
</dbReference>
<feature type="transmembrane region" description="Helical" evidence="8">
    <location>
        <begin position="121"/>
        <end position="137"/>
    </location>
</feature>
<keyword evidence="7 8" id="KW-0472">Membrane</keyword>
<evidence type="ECO:0000256" key="5">
    <source>
        <dbReference type="ARBA" id="ARBA00022692"/>
    </source>
</evidence>
<keyword evidence="3" id="KW-0328">Glycosyltransferase</keyword>
<feature type="transmembrane region" description="Helical" evidence="8">
    <location>
        <begin position="318"/>
        <end position="336"/>
    </location>
</feature>
<keyword evidence="4" id="KW-0808">Transferase</keyword>
<gene>
    <name evidence="9" type="ORF">A3D03_06460</name>
</gene>
<dbReference type="GO" id="GO:0005886">
    <property type="term" value="C:plasma membrane"/>
    <property type="evidence" value="ECO:0007669"/>
    <property type="project" value="UniProtKB-SubCell"/>
</dbReference>
<evidence type="ECO:0000256" key="7">
    <source>
        <dbReference type="ARBA" id="ARBA00023136"/>
    </source>
</evidence>
<comment type="caution">
    <text evidence="9">The sequence shown here is derived from an EMBL/GenBank/DDBJ whole genome shotgun (WGS) entry which is preliminary data.</text>
</comment>
<dbReference type="AlphaFoldDB" id="A0A1F6A7D7"/>
<evidence type="ECO:0000256" key="2">
    <source>
        <dbReference type="ARBA" id="ARBA00022475"/>
    </source>
</evidence>
<protein>
    <submittedName>
        <fullName evidence="9">Uncharacterized protein</fullName>
    </submittedName>
</protein>
<feature type="transmembrane region" description="Helical" evidence="8">
    <location>
        <begin position="179"/>
        <end position="201"/>
    </location>
</feature>
<name>A0A1F6A7D7_9BACT</name>
<evidence type="ECO:0000256" key="1">
    <source>
        <dbReference type="ARBA" id="ARBA00004651"/>
    </source>
</evidence>
<proteinExistence type="predicted"/>
<comment type="subcellular location">
    <subcellularLocation>
        <location evidence="1">Cell membrane</location>
        <topology evidence="1">Multi-pass membrane protein</topology>
    </subcellularLocation>
</comment>